<gene>
    <name evidence="1" type="ORF">PYCCODRAFT_651120</name>
</gene>
<evidence type="ECO:0000313" key="2">
    <source>
        <dbReference type="Proteomes" id="UP000193067"/>
    </source>
</evidence>
<keyword evidence="2" id="KW-1185">Reference proteome</keyword>
<evidence type="ECO:0000313" key="1">
    <source>
        <dbReference type="EMBL" id="OSD00940.1"/>
    </source>
</evidence>
<dbReference type="AlphaFoldDB" id="A0A1Y2IID1"/>
<accession>A0A1Y2IID1</accession>
<dbReference type="EMBL" id="KZ084115">
    <property type="protein sequence ID" value="OSD00940.1"/>
    <property type="molecule type" value="Genomic_DNA"/>
</dbReference>
<name>A0A1Y2IID1_TRAC3</name>
<proteinExistence type="predicted"/>
<protein>
    <submittedName>
        <fullName evidence="1">Uncharacterized protein</fullName>
    </submittedName>
</protein>
<dbReference type="Proteomes" id="UP000193067">
    <property type="component" value="Unassembled WGS sequence"/>
</dbReference>
<sequence length="121" mass="13997">MMASFWLCQSSITRVDAFWGACNRIDVPRHARRFHVSNRSGTSQEQRGKQFPGSWRSTYLSIITAFRDFGVSAPLREPVLKQERSFRTYVRSDRGDTPLRVVLQISFDREWARCGSDGHRG</sequence>
<organism evidence="1 2">
    <name type="scientific">Trametes coccinea (strain BRFM310)</name>
    <name type="common">Pycnoporus coccineus</name>
    <dbReference type="NCBI Taxonomy" id="1353009"/>
    <lineage>
        <taxon>Eukaryota</taxon>
        <taxon>Fungi</taxon>
        <taxon>Dikarya</taxon>
        <taxon>Basidiomycota</taxon>
        <taxon>Agaricomycotina</taxon>
        <taxon>Agaricomycetes</taxon>
        <taxon>Polyporales</taxon>
        <taxon>Polyporaceae</taxon>
        <taxon>Trametes</taxon>
    </lineage>
</organism>
<reference evidence="1 2" key="1">
    <citation type="journal article" date="2015" name="Biotechnol. Biofuels">
        <title>Enhanced degradation of softwood versus hardwood by the white-rot fungus Pycnoporus coccineus.</title>
        <authorList>
            <person name="Couturier M."/>
            <person name="Navarro D."/>
            <person name="Chevret D."/>
            <person name="Henrissat B."/>
            <person name="Piumi F."/>
            <person name="Ruiz-Duenas F.J."/>
            <person name="Martinez A.T."/>
            <person name="Grigoriev I.V."/>
            <person name="Riley R."/>
            <person name="Lipzen A."/>
            <person name="Berrin J.G."/>
            <person name="Master E.R."/>
            <person name="Rosso M.N."/>
        </authorList>
    </citation>
    <scope>NUCLEOTIDE SEQUENCE [LARGE SCALE GENOMIC DNA]</scope>
    <source>
        <strain evidence="1 2">BRFM310</strain>
    </source>
</reference>